<dbReference type="EMBL" id="CATOUU010000597">
    <property type="protein sequence ID" value="CAI9935185.1"/>
    <property type="molecule type" value="Genomic_DNA"/>
</dbReference>
<comment type="caution">
    <text evidence="1">The sequence shown here is derived from an EMBL/GenBank/DDBJ whole genome shotgun (WGS) entry which is preliminary data.</text>
</comment>
<dbReference type="Proteomes" id="UP001642409">
    <property type="component" value="Unassembled WGS sequence"/>
</dbReference>
<evidence type="ECO:0000313" key="1">
    <source>
        <dbReference type="EMBL" id="CAI9935185.1"/>
    </source>
</evidence>
<organism evidence="1">
    <name type="scientific">Hexamita inflata</name>
    <dbReference type="NCBI Taxonomy" id="28002"/>
    <lineage>
        <taxon>Eukaryota</taxon>
        <taxon>Metamonada</taxon>
        <taxon>Diplomonadida</taxon>
        <taxon>Hexamitidae</taxon>
        <taxon>Hexamitinae</taxon>
        <taxon>Hexamita</taxon>
    </lineage>
</organism>
<proteinExistence type="predicted"/>
<dbReference type="EMBL" id="CAXDID020000662">
    <property type="protein sequence ID" value="CAL6109086.1"/>
    <property type="molecule type" value="Genomic_DNA"/>
</dbReference>
<keyword evidence="3" id="KW-1185">Reference proteome</keyword>
<sequence length="207" mass="24107">MRALVLKEYKADSLRGSFAVCIINPINSALKNITLSRMDTVDSSLVHQVTAQRYIWQYRIRMSLSGVQVIYFYNRNHVETSALIFTVIYQNLCITIQYHKCNDVQFGMNYFLNTFSNLYNQTSNFVLEICERQVFAVNEWVKLSILQTIFSNILVDGYSYSQGIRYIQVILCFTYNVGTLHIRVQTSKCVRSSLNFYGLSFQMSRLI</sequence>
<dbReference type="AlphaFoldDB" id="A0AA86TYZ6"/>
<accession>A0AA86TYZ6</accession>
<protein>
    <submittedName>
        <fullName evidence="2">Hypothetical_protein</fullName>
    </submittedName>
</protein>
<evidence type="ECO:0000313" key="2">
    <source>
        <dbReference type="EMBL" id="CAL6109086.1"/>
    </source>
</evidence>
<gene>
    <name evidence="1" type="ORF">HINF_LOCUS22830</name>
    <name evidence="2" type="ORF">HINF_LOCUS75276</name>
</gene>
<reference evidence="1" key="1">
    <citation type="submission" date="2023-06" db="EMBL/GenBank/DDBJ databases">
        <authorList>
            <person name="Kurt Z."/>
        </authorList>
    </citation>
    <scope>NUCLEOTIDE SEQUENCE</scope>
</reference>
<reference evidence="2 3" key="2">
    <citation type="submission" date="2024-07" db="EMBL/GenBank/DDBJ databases">
        <authorList>
            <person name="Akdeniz Z."/>
        </authorList>
    </citation>
    <scope>NUCLEOTIDE SEQUENCE [LARGE SCALE GENOMIC DNA]</scope>
</reference>
<name>A0AA86TYZ6_9EUKA</name>
<evidence type="ECO:0000313" key="3">
    <source>
        <dbReference type="Proteomes" id="UP001642409"/>
    </source>
</evidence>